<evidence type="ECO:0000256" key="15">
    <source>
        <dbReference type="PIRSR" id="PIRSR000350-4"/>
    </source>
</evidence>
<dbReference type="InterPro" id="IPR016156">
    <property type="entry name" value="FAD/NAD-linked_Rdtase_dimer_sf"/>
</dbReference>
<dbReference type="SUPFAM" id="SSF51905">
    <property type="entry name" value="FAD/NAD(P)-binding domain"/>
    <property type="match status" value="1"/>
</dbReference>
<feature type="domain" description="Pyridine nucleotide-disulphide oxidoreductase dimerisation" evidence="17">
    <location>
        <begin position="351"/>
        <end position="458"/>
    </location>
</feature>
<accession>A0A8J2BPP4</accession>
<dbReference type="PRINTS" id="PR00411">
    <property type="entry name" value="PNDRDTASEI"/>
</dbReference>
<dbReference type="Pfam" id="PF02852">
    <property type="entry name" value="Pyr_redox_dim"/>
    <property type="match status" value="1"/>
</dbReference>
<dbReference type="NCBIfam" id="TIGR01350">
    <property type="entry name" value="lipoamide_DH"/>
    <property type="match status" value="1"/>
</dbReference>
<keyword evidence="20" id="KW-1185">Reference proteome</keyword>
<dbReference type="PIRSF" id="PIRSF000350">
    <property type="entry name" value="Mercury_reductase_MerA"/>
    <property type="match status" value="1"/>
</dbReference>
<evidence type="ECO:0000259" key="18">
    <source>
        <dbReference type="Pfam" id="PF07992"/>
    </source>
</evidence>
<sequence length="469" mass="50000">MERYELIVIGGGPAGYVGSIRAAQLGKRVVCVEKERAGGTCLNWGCIPSKALLASAHLYWELRHAEQWGLRTDGATADLRAIVERSRRVSDRMAAGVESLFRSKGVEYLVGSARIVGPGKVEVEVVDKTQTGSGPKETLVEGDHILLATGARPRVLPGLVPDGKRILTSREALLVQDLPKSLLIVGGGPIGIEFADFFSCLGTQVTLVEVQQQILPKEDQEVVQVLSQALTRKGISILTQTTVDKVQEQGEKLVVELSGKASGKLTCDWVLLAVGVEANLEGALGPDVRLSSANGFVWVDESYRTSFPTVYAAGDIIGAPWLAHVASRQAIEAVEAMFVPGKRPKRPKLFPSCVYCDPELASVGLTEAEARAQGRSVRVARFPYHANGRAVASGHSDGMVKVVAGEPYGEILGVQIVGSGASELIAEATLAIELEATTEELHSAIHAHPTFAEALAEACLRVEGRAIHI</sequence>
<dbReference type="InterPro" id="IPR006258">
    <property type="entry name" value="Lipoamide_DH"/>
</dbReference>
<dbReference type="Gene3D" id="3.50.50.60">
    <property type="entry name" value="FAD/NAD(P)-binding domain"/>
    <property type="match status" value="2"/>
</dbReference>
<dbReference type="FunFam" id="3.30.390.30:FF:000001">
    <property type="entry name" value="Dihydrolipoyl dehydrogenase"/>
    <property type="match status" value="1"/>
</dbReference>
<dbReference type="Proteomes" id="UP000663859">
    <property type="component" value="Unassembled WGS sequence"/>
</dbReference>
<dbReference type="InterPro" id="IPR023753">
    <property type="entry name" value="FAD/NAD-binding_dom"/>
</dbReference>
<dbReference type="InterPro" id="IPR050151">
    <property type="entry name" value="Class-I_Pyr_Nuc-Dis_Oxidored"/>
</dbReference>
<evidence type="ECO:0000256" key="3">
    <source>
        <dbReference type="ARBA" id="ARBA00012608"/>
    </source>
</evidence>
<feature type="binding site" evidence="14">
    <location>
        <begin position="186"/>
        <end position="193"/>
    </location>
    <ligand>
        <name>NAD(+)</name>
        <dbReference type="ChEBI" id="CHEBI:57540"/>
    </ligand>
</feature>
<comment type="miscellaneous">
    <text evidence="16">The active site is a redox-active disulfide bond.</text>
</comment>
<comment type="subcellular location">
    <subcellularLocation>
        <location evidence="1">Cytoplasm</location>
    </subcellularLocation>
</comment>
<evidence type="ECO:0000259" key="17">
    <source>
        <dbReference type="Pfam" id="PF02852"/>
    </source>
</evidence>
<feature type="binding site" evidence="14">
    <location>
        <position position="50"/>
    </location>
    <ligand>
        <name>FAD</name>
        <dbReference type="ChEBI" id="CHEBI:57692"/>
    </ligand>
</feature>
<dbReference type="GO" id="GO:0004148">
    <property type="term" value="F:dihydrolipoyl dehydrogenase (NADH) activity"/>
    <property type="evidence" value="ECO:0007669"/>
    <property type="project" value="UniProtKB-EC"/>
</dbReference>
<dbReference type="GO" id="GO:0006103">
    <property type="term" value="P:2-oxoglutarate metabolic process"/>
    <property type="evidence" value="ECO:0007669"/>
    <property type="project" value="TreeGrafter"/>
</dbReference>
<dbReference type="InterPro" id="IPR012999">
    <property type="entry name" value="Pyr_OxRdtase_I_AS"/>
</dbReference>
<evidence type="ECO:0000256" key="4">
    <source>
        <dbReference type="ARBA" id="ARBA00016961"/>
    </source>
</evidence>
<dbReference type="InterPro" id="IPR001100">
    <property type="entry name" value="Pyr_nuc-diS_OxRdtase"/>
</dbReference>
<dbReference type="SUPFAM" id="SSF55424">
    <property type="entry name" value="FAD/NAD-linked reductases, dimerisation (C-terminal) domain"/>
    <property type="match status" value="1"/>
</dbReference>
<dbReference type="RefSeq" id="WP_174583484.1">
    <property type="nucleotide sequence ID" value="NZ_CAJNOB010000037.1"/>
</dbReference>
<name>A0A8J2BPP4_9BACT</name>
<evidence type="ECO:0000256" key="10">
    <source>
        <dbReference type="ARBA" id="ARBA00023157"/>
    </source>
</evidence>
<evidence type="ECO:0000256" key="11">
    <source>
        <dbReference type="ARBA" id="ARBA00023284"/>
    </source>
</evidence>
<evidence type="ECO:0000256" key="5">
    <source>
        <dbReference type="ARBA" id="ARBA00022490"/>
    </source>
</evidence>
<dbReference type="EMBL" id="CAJNOB010000037">
    <property type="protein sequence ID" value="CAF0701806.1"/>
    <property type="molecule type" value="Genomic_DNA"/>
</dbReference>
<keyword evidence="10" id="KW-1015">Disulfide bond</keyword>
<evidence type="ECO:0000313" key="20">
    <source>
        <dbReference type="Proteomes" id="UP000663859"/>
    </source>
</evidence>
<dbReference type="GO" id="GO:0050660">
    <property type="term" value="F:flavin adenine dinucleotide binding"/>
    <property type="evidence" value="ECO:0007669"/>
    <property type="project" value="InterPro"/>
</dbReference>
<dbReference type="Pfam" id="PF07992">
    <property type="entry name" value="Pyr_redox_2"/>
    <property type="match status" value="1"/>
</dbReference>
<comment type="cofactor">
    <cofactor evidence="14 16">
        <name>FAD</name>
        <dbReference type="ChEBI" id="CHEBI:57692"/>
    </cofactor>
    <text evidence="14 16">Binds 1 FAD per subunit.</text>
</comment>
<keyword evidence="5" id="KW-0963">Cytoplasm</keyword>
<evidence type="ECO:0000256" key="13">
    <source>
        <dbReference type="PIRSR" id="PIRSR000350-2"/>
    </source>
</evidence>
<organism evidence="19 20">
    <name type="scientific">Candidatus Methylacidithermus pantelleriae</name>
    <dbReference type="NCBI Taxonomy" id="2744239"/>
    <lineage>
        <taxon>Bacteria</taxon>
        <taxon>Pseudomonadati</taxon>
        <taxon>Verrucomicrobiota</taxon>
        <taxon>Methylacidiphilae</taxon>
        <taxon>Methylacidiphilales</taxon>
        <taxon>Methylacidiphilaceae</taxon>
        <taxon>Candidatus Methylacidithermus</taxon>
    </lineage>
</organism>
<evidence type="ECO:0000256" key="7">
    <source>
        <dbReference type="ARBA" id="ARBA00022827"/>
    </source>
</evidence>
<keyword evidence="9 14" id="KW-0520">NAD</keyword>
<reference evidence="19" key="1">
    <citation type="submission" date="2021-02" db="EMBL/GenBank/DDBJ databases">
        <authorList>
            <person name="Cremers G."/>
            <person name="Picone N."/>
        </authorList>
    </citation>
    <scope>NUCLEOTIDE SEQUENCE</scope>
    <source>
        <strain evidence="19">PQ17</strain>
    </source>
</reference>
<keyword evidence="11 16" id="KW-0676">Redox-active center</keyword>
<feature type="active site" description="Proton acceptor" evidence="13">
    <location>
        <position position="448"/>
    </location>
</feature>
<gene>
    <name evidence="19" type="primary">bfmBC</name>
    <name evidence="19" type="ORF">MPNT_420008</name>
</gene>
<evidence type="ECO:0000256" key="14">
    <source>
        <dbReference type="PIRSR" id="PIRSR000350-3"/>
    </source>
</evidence>
<protein>
    <recommendedName>
        <fullName evidence="4 16">Dihydrolipoyl dehydrogenase</fullName>
        <ecNumber evidence="3 16">1.8.1.4</ecNumber>
    </recommendedName>
</protein>
<dbReference type="InterPro" id="IPR004099">
    <property type="entry name" value="Pyr_nucl-diS_OxRdtase_dimer"/>
</dbReference>
<evidence type="ECO:0000256" key="16">
    <source>
        <dbReference type="RuleBase" id="RU003692"/>
    </source>
</evidence>
<evidence type="ECO:0000256" key="9">
    <source>
        <dbReference type="ARBA" id="ARBA00023027"/>
    </source>
</evidence>
<dbReference type="EC" id="1.8.1.4" evidence="3 16"/>
<keyword evidence="14" id="KW-0547">Nucleotide-binding</keyword>
<dbReference type="PRINTS" id="PR00368">
    <property type="entry name" value="FADPNR"/>
</dbReference>
<feature type="binding site" evidence="14">
    <location>
        <position position="275"/>
    </location>
    <ligand>
        <name>NAD(+)</name>
        <dbReference type="ChEBI" id="CHEBI:57540"/>
    </ligand>
</feature>
<comment type="catalytic activity">
    <reaction evidence="12 16">
        <text>N(6)-[(R)-dihydrolipoyl]-L-lysyl-[protein] + NAD(+) = N(6)-[(R)-lipoyl]-L-lysyl-[protein] + NADH + H(+)</text>
        <dbReference type="Rhea" id="RHEA:15045"/>
        <dbReference type="Rhea" id="RHEA-COMP:10474"/>
        <dbReference type="Rhea" id="RHEA-COMP:10475"/>
        <dbReference type="ChEBI" id="CHEBI:15378"/>
        <dbReference type="ChEBI" id="CHEBI:57540"/>
        <dbReference type="ChEBI" id="CHEBI:57945"/>
        <dbReference type="ChEBI" id="CHEBI:83099"/>
        <dbReference type="ChEBI" id="CHEBI:83100"/>
        <dbReference type="EC" id="1.8.1.4"/>
    </reaction>
</comment>
<evidence type="ECO:0000256" key="2">
    <source>
        <dbReference type="ARBA" id="ARBA00007532"/>
    </source>
</evidence>
<comment type="caution">
    <text evidence="19">The sequence shown here is derived from an EMBL/GenBank/DDBJ whole genome shotgun (WGS) entry which is preliminary data.</text>
</comment>
<feature type="domain" description="FAD/NAD(P)-binding" evidence="18">
    <location>
        <begin position="5"/>
        <end position="330"/>
    </location>
</feature>
<keyword evidence="8 16" id="KW-0560">Oxidoreductase</keyword>
<evidence type="ECO:0000313" key="19">
    <source>
        <dbReference type="EMBL" id="CAF0701806.1"/>
    </source>
</evidence>
<dbReference type="PANTHER" id="PTHR22912:SF217">
    <property type="entry name" value="DIHYDROLIPOYL DEHYDROGENASE"/>
    <property type="match status" value="1"/>
</dbReference>
<dbReference type="PROSITE" id="PS00076">
    <property type="entry name" value="PYRIDINE_REDOX_1"/>
    <property type="match status" value="1"/>
</dbReference>
<dbReference type="Gene3D" id="3.30.390.30">
    <property type="match status" value="1"/>
</dbReference>
<feature type="binding site" evidence="14">
    <location>
        <position position="209"/>
    </location>
    <ligand>
        <name>NAD(+)</name>
        <dbReference type="ChEBI" id="CHEBI:57540"/>
    </ligand>
</feature>
<evidence type="ECO:0000256" key="8">
    <source>
        <dbReference type="ARBA" id="ARBA00023002"/>
    </source>
</evidence>
<evidence type="ECO:0000256" key="1">
    <source>
        <dbReference type="ARBA" id="ARBA00004496"/>
    </source>
</evidence>
<comment type="similarity">
    <text evidence="2 16">Belongs to the class-I pyridine nucleotide-disulfide oxidoreductase family.</text>
</comment>
<keyword evidence="7 14" id="KW-0274">FAD</keyword>
<dbReference type="AlphaFoldDB" id="A0A8J2BPP4"/>
<feature type="disulfide bond" description="Redox-active" evidence="15">
    <location>
        <begin position="41"/>
        <end position="46"/>
    </location>
</feature>
<evidence type="ECO:0000256" key="12">
    <source>
        <dbReference type="ARBA" id="ARBA00049187"/>
    </source>
</evidence>
<proteinExistence type="inferred from homology"/>
<keyword evidence="6 16" id="KW-0285">Flavoprotein</keyword>
<feature type="binding site" evidence="14">
    <location>
        <position position="315"/>
    </location>
    <ligand>
        <name>FAD</name>
        <dbReference type="ChEBI" id="CHEBI:57692"/>
    </ligand>
</feature>
<dbReference type="GO" id="GO:0005737">
    <property type="term" value="C:cytoplasm"/>
    <property type="evidence" value="ECO:0007669"/>
    <property type="project" value="UniProtKB-SubCell"/>
</dbReference>
<dbReference type="InterPro" id="IPR036188">
    <property type="entry name" value="FAD/NAD-bd_sf"/>
</dbReference>
<evidence type="ECO:0000256" key="6">
    <source>
        <dbReference type="ARBA" id="ARBA00022630"/>
    </source>
</evidence>
<dbReference type="PANTHER" id="PTHR22912">
    <property type="entry name" value="DISULFIDE OXIDOREDUCTASE"/>
    <property type="match status" value="1"/>
</dbReference>